<comment type="similarity">
    <text evidence="3">Belongs to the SAAL1 family.</text>
</comment>
<dbReference type="SUPFAM" id="SSF48371">
    <property type="entry name" value="ARM repeat"/>
    <property type="match status" value="1"/>
</dbReference>
<evidence type="ECO:0000313" key="6">
    <source>
        <dbReference type="Proteomes" id="UP000192247"/>
    </source>
</evidence>
<keyword evidence="6" id="KW-1185">Reference proteome</keyword>
<accession>A0A1V9X2N3</accession>
<proteinExistence type="inferred from homology"/>
<protein>
    <submittedName>
        <fullName evidence="5">Protein SAAL1-like</fullName>
    </submittedName>
</protein>
<reference evidence="5 6" key="1">
    <citation type="journal article" date="2017" name="Gigascience">
        <title>Draft genome of the honey bee ectoparasitic mite, Tropilaelaps mercedesae, is shaped by the parasitic life history.</title>
        <authorList>
            <person name="Dong X."/>
            <person name="Armstrong S.D."/>
            <person name="Xia D."/>
            <person name="Makepeace B.L."/>
            <person name="Darby A.C."/>
            <person name="Kadowaki T."/>
        </authorList>
    </citation>
    <scope>NUCLEOTIDE SEQUENCE [LARGE SCALE GENOMIC DNA]</scope>
    <source>
        <strain evidence="5">Wuxi-XJTLU</strain>
    </source>
</reference>
<dbReference type="InParanoid" id="A0A1V9X2N3"/>
<sequence length="374" mass="41762">MDYQDRNPSPPPDAENALSFGESTSIGNTTFSKTWLFQCLLDAIKQVEAECSSGDDREEMRNISEELEQQLCTLWDMSANQEVSEFLEEFHASEMFVQLMGLTKAPRLLEILLGILANMCTFEETCARVSRTDSLIRVCLWLLGSTDAPTLLQLTRLLLTCLAHPSTGSLWVDQIRENLAPTVDHLQTILLNSLNGDLVGSTLKLVDRLCDVHPEVSAALANVDFVRALSSAALQMLTECAVLEDYWHILYNLECETQFAPLLEPCVEDLGALLKAFLSCLPDPATDTDDRVEEEAESRRFQLLCLPFCFLANLSDKGRHQLFDDSAVSDSSFRILHDLESLSPSEQSGKSAQNVEYQTMLKESLLVLTRGVTR</sequence>
<dbReference type="EMBL" id="MNPL01027873">
    <property type="protein sequence ID" value="OQR67651.1"/>
    <property type="molecule type" value="Genomic_DNA"/>
</dbReference>
<dbReference type="InterPro" id="IPR011989">
    <property type="entry name" value="ARM-like"/>
</dbReference>
<evidence type="ECO:0000256" key="4">
    <source>
        <dbReference type="SAM" id="MobiDB-lite"/>
    </source>
</evidence>
<evidence type="ECO:0000256" key="2">
    <source>
        <dbReference type="ARBA" id="ARBA00023242"/>
    </source>
</evidence>
<dbReference type="PANTHER" id="PTHR23424">
    <property type="entry name" value="SERUM AMYLOID A"/>
    <property type="match status" value="1"/>
</dbReference>
<dbReference type="InterPro" id="IPR052464">
    <property type="entry name" value="Synovial_Prolif_Regulator"/>
</dbReference>
<dbReference type="GO" id="GO:0005634">
    <property type="term" value="C:nucleus"/>
    <property type="evidence" value="ECO:0007669"/>
    <property type="project" value="UniProtKB-SubCell"/>
</dbReference>
<name>A0A1V9X2N3_9ACAR</name>
<dbReference type="Proteomes" id="UP000192247">
    <property type="component" value="Unassembled WGS sequence"/>
</dbReference>
<organism evidence="5 6">
    <name type="scientific">Tropilaelaps mercedesae</name>
    <dbReference type="NCBI Taxonomy" id="418985"/>
    <lineage>
        <taxon>Eukaryota</taxon>
        <taxon>Metazoa</taxon>
        <taxon>Ecdysozoa</taxon>
        <taxon>Arthropoda</taxon>
        <taxon>Chelicerata</taxon>
        <taxon>Arachnida</taxon>
        <taxon>Acari</taxon>
        <taxon>Parasitiformes</taxon>
        <taxon>Mesostigmata</taxon>
        <taxon>Gamasina</taxon>
        <taxon>Dermanyssoidea</taxon>
        <taxon>Laelapidae</taxon>
        <taxon>Tropilaelaps</taxon>
    </lineage>
</organism>
<dbReference type="AlphaFoldDB" id="A0A1V9X2N3"/>
<dbReference type="PANTHER" id="PTHR23424:SF23">
    <property type="entry name" value="PROTEIN SAAL1"/>
    <property type="match status" value="1"/>
</dbReference>
<dbReference type="InterPro" id="IPR016024">
    <property type="entry name" value="ARM-type_fold"/>
</dbReference>
<comment type="caution">
    <text evidence="5">The sequence shown here is derived from an EMBL/GenBank/DDBJ whole genome shotgun (WGS) entry which is preliminary data.</text>
</comment>
<evidence type="ECO:0000256" key="1">
    <source>
        <dbReference type="ARBA" id="ARBA00004123"/>
    </source>
</evidence>
<feature type="region of interest" description="Disordered" evidence="4">
    <location>
        <begin position="1"/>
        <end position="21"/>
    </location>
</feature>
<evidence type="ECO:0000313" key="5">
    <source>
        <dbReference type="EMBL" id="OQR67651.1"/>
    </source>
</evidence>
<comment type="subcellular location">
    <subcellularLocation>
        <location evidence="1">Nucleus</location>
    </subcellularLocation>
</comment>
<gene>
    <name evidence="5" type="ORF">BIW11_13389</name>
</gene>
<dbReference type="OrthoDB" id="2156856at2759"/>
<evidence type="ECO:0000256" key="3">
    <source>
        <dbReference type="ARBA" id="ARBA00038401"/>
    </source>
</evidence>
<dbReference type="Gene3D" id="1.25.10.10">
    <property type="entry name" value="Leucine-rich Repeat Variant"/>
    <property type="match status" value="1"/>
</dbReference>
<keyword evidence="2" id="KW-0539">Nucleus</keyword>